<evidence type="ECO:0000313" key="2">
    <source>
        <dbReference type="Proteomes" id="UP000824533"/>
    </source>
</evidence>
<organism evidence="1 2">
    <name type="scientific">Dendrolimus kikuchii</name>
    <dbReference type="NCBI Taxonomy" id="765133"/>
    <lineage>
        <taxon>Eukaryota</taxon>
        <taxon>Metazoa</taxon>
        <taxon>Ecdysozoa</taxon>
        <taxon>Arthropoda</taxon>
        <taxon>Hexapoda</taxon>
        <taxon>Insecta</taxon>
        <taxon>Pterygota</taxon>
        <taxon>Neoptera</taxon>
        <taxon>Endopterygota</taxon>
        <taxon>Lepidoptera</taxon>
        <taxon>Glossata</taxon>
        <taxon>Ditrysia</taxon>
        <taxon>Bombycoidea</taxon>
        <taxon>Lasiocampidae</taxon>
        <taxon>Dendrolimus</taxon>
    </lineage>
</organism>
<evidence type="ECO:0000313" key="1">
    <source>
        <dbReference type="EMBL" id="KAJ0172567.1"/>
    </source>
</evidence>
<name>A0ACC1CM52_9NEOP</name>
<protein>
    <submittedName>
        <fullName evidence="1">Uncharacterized protein</fullName>
    </submittedName>
</protein>
<dbReference type="Proteomes" id="UP000824533">
    <property type="component" value="Linkage Group LG21"/>
</dbReference>
<proteinExistence type="predicted"/>
<dbReference type="EMBL" id="CM034407">
    <property type="protein sequence ID" value="KAJ0172567.1"/>
    <property type="molecule type" value="Genomic_DNA"/>
</dbReference>
<comment type="caution">
    <text evidence="1">The sequence shown here is derived from an EMBL/GenBank/DDBJ whole genome shotgun (WGS) entry which is preliminary data.</text>
</comment>
<sequence>MCSESLPKEFQKITEVLPFNKYGLSSLEEFQKLEEDIHHLEWLKKAGLNNSEIKLYQDNKTGKLDIHKNIEAGALKEKLNEIHKKIYQQKNAANSTSNSEESTKPQISEIYPEGHPMNNIKGIEENLFGHIEHDMLPITKRRKILRHLERRKERILSEDKRPISKTVTTGEVKAGSLWDVKELPQNSKRNKNTMEQDSSHKDNEDLPSTSIQKEVIGPKKPTMYTIRDNKIVRLEPVNDEREEEYRAKVIGPKKPTMYTIRDNKIVRLEPVNDEREEEYRAVDIVMPINTAEEQLLEGTKMAIDDIKKIERFKDYEPGVPSKVLYLKNIASAVTQEQLSLLFNQFILENGGPIDIRLMSGRMRGQAFVAFTNEDIAIQALEETNGTILNGQPLIVQFGRNTNRIQEDDVR</sequence>
<reference evidence="1 2" key="1">
    <citation type="journal article" date="2021" name="Front. Genet.">
        <title>Chromosome-Level Genome Assembly Reveals Significant Gene Expansion in the Toll and IMD Signaling Pathways of Dendrolimus kikuchii.</title>
        <authorList>
            <person name="Zhou J."/>
            <person name="Wu P."/>
            <person name="Xiong Z."/>
            <person name="Liu N."/>
            <person name="Zhao N."/>
            <person name="Ji M."/>
            <person name="Qiu Y."/>
            <person name="Yang B."/>
        </authorList>
    </citation>
    <scope>NUCLEOTIDE SEQUENCE [LARGE SCALE GENOMIC DNA]</scope>
    <source>
        <strain evidence="1">Ann1</strain>
    </source>
</reference>
<keyword evidence="2" id="KW-1185">Reference proteome</keyword>
<gene>
    <name evidence="1" type="ORF">K1T71_011706</name>
</gene>
<accession>A0ACC1CM52</accession>